<proteinExistence type="predicted"/>
<dbReference type="EMBL" id="BMIQ01000006">
    <property type="protein sequence ID" value="GGE15521.1"/>
    <property type="molecule type" value="Genomic_DNA"/>
</dbReference>
<dbReference type="Pfam" id="PF07690">
    <property type="entry name" value="MFS_1"/>
    <property type="match status" value="1"/>
</dbReference>
<evidence type="ECO:0000256" key="1">
    <source>
        <dbReference type="ARBA" id="ARBA00022692"/>
    </source>
</evidence>
<dbReference type="AlphaFoldDB" id="A0A916ZVA4"/>
<keyword evidence="1 4" id="KW-0812">Transmembrane</keyword>
<dbReference type="InterPro" id="IPR050327">
    <property type="entry name" value="Proton-linked_MCT"/>
</dbReference>
<reference evidence="6" key="1">
    <citation type="journal article" date="2014" name="Int. J. Syst. Evol. Microbiol.">
        <title>Complete genome sequence of Corynebacterium casei LMG S-19264T (=DSM 44701T), isolated from a smear-ripened cheese.</title>
        <authorList>
            <consortium name="US DOE Joint Genome Institute (JGI-PGF)"/>
            <person name="Walter F."/>
            <person name="Albersmeier A."/>
            <person name="Kalinowski J."/>
            <person name="Ruckert C."/>
        </authorList>
    </citation>
    <scope>NUCLEOTIDE SEQUENCE</scope>
    <source>
        <strain evidence="6">CGMCC 1.15367</strain>
    </source>
</reference>
<evidence type="ECO:0000259" key="5">
    <source>
        <dbReference type="PROSITE" id="PS50850"/>
    </source>
</evidence>
<keyword evidence="3 4" id="KW-0472">Membrane</keyword>
<feature type="transmembrane region" description="Helical" evidence="4">
    <location>
        <begin position="166"/>
        <end position="188"/>
    </location>
</feature>
<protein>
    <submittedName>
        <fullName evidence="6">MFS transporter</fullName>
    </submittedName>
</protein>
<dbReference type="InterPro" id="IPR036259">
    <property type="entry name" value="MFS_trans_sf"/>
</dbReference>
<dbReference type="PROSITE" id="PS50850">
    <property type="entry name" value="MFS"/>
    <property type="match status" value="1"/>
</dbReference>
<sequence length="421" mass="44098">MTSSTALRRASVVVAVTFLALLVAAGLRSAPSVLMLPLEQNFGWDRATISFTSAIGIFLYGLVGPFAAALMLSFGIRRVMMTGLALMAGATFLSQWMTQSWHYLLTWGVLSGIGSGAIASVLGAAVVNRWFATRQGLVMGLLSASTATGALVFLPVLAWLTRDGDWRPVVLAVSLACLALVPLVALFVPEHPGDVGTTRFGETPESAPPRLKQAATPGLALTALARASRSPTFWLLFGTFFVCGLTTNGLVGTHLIAYCGDHGIAPLAAAGLLSTMGLFDLVGTTGSGWLTDRYDPRRLLFMYYGLRGLSLLALPFLDFGPASLAVFAVFYGLDWIATVPPTVALTNRAFGEREAPIVFGWILVGHQLGAATAAFGAGLIRESAGTYAPAFLVAGFTALAAALASLETGRHAQRKGVAEAG</sequence>
<feature type="transmembrane region" description="Helical" evidence="4">
    <location>
        <begin position="357"/>
        <end position="380"/>
    </location>
</feature>
<feature type="transmembrane region" description="Helical" evidence="4">
    <location>
        <begin position="264"/>
        <end position="287"/>
    </location>
</feature>
<evidence type="ECO:0000313" key="7">
    <source>
        <dbReference type="Proteomes" id="UP000644699"/>
    </source>
</evidence>
<dbReference type="InterPro" id="IPR011701">
    <property type="entry name" value="MFS"/>
</dbReference>
<keyword evidence="7" id="KW-1185">Reference proteome</keyword>
<feature type="transmembrane region" description="Helical" evidence="4">
    <location>
        <begin position="386"/>
        <end position="406"/>
    </location>
</feature>
<feature type="domain" description="Major facilitator superfamily (MFS) profile" evidence="5">
    <location>
        <begin position="12"/>
        <end position="413"/>
    </location>
</feature>
<accession>A0A916ZVA4</accession>
<dbReference type="RefSeq" id="WP_188911363.1">
    <property type="nucleotide sequence ID" value="NZ_BMIQ01000006.1"/>
</dbReference>
<feature type="transmembrane region" description="Helical" evidence="4">
    <location>
        <begin position="233"/>
        <end position="258"/>
    </location>
</feature>
<comment type="caution">
    <text evidence="6">The sequence shown here is derived from an EMBL/GenBank/DDBJ whole genome shotgun (WGS) entry which is preliminary data.</text>
</comment>
<dbReference type="PANTHER" id="PTHR11360">
    <property type="entry name" value="MONOCARBOXYLATE TRANSPORTER"/>
    <property type="match status" value="1"/>
</dbReference>
<dbReference type="InterPro" id="IPR020846">
    <property type="entry name" value="MFS_dom"/>
</dbReference>
<evidence type="ECO:0000313" key="6">
    <source>
        <dbReference type="EMBL" id="GGE15521.1"/>
    </source>
</evidence>
<dbReference type="CDD" id="cd17355">
    <property type="entry name" value="MFS_YcxA_like"/>
    <property type="match status" value="1"/>
</dbReference>
<feature type="transmembrane region" description="Helical" evidence="4">
    <location>
        <begin position="139"/>
        <end position="160"/>
    </location>
</feature>
<evidence type="ECO:0000256" key="2">
    <source>
        <dbReference type="ARBA" id="ARBA00022989"/>
    </source>
</evidence>
<dbReference type="GO" id="GO:0022857">
    <property type="term" value="F:transmembrane transporter activity"/>
    <property type="evidence" value="ECO:0007669"/>
    <property type="project" value="InterPro"/>
</dbReference>
<dbReference type="SUPFAM" id="SSF103473">
    <property type="entry name" value="MFS general substrate transporter"/>
    <property type="match status" value="1"/>
</dbReference>
<name>A0A916ZVA4_9HYPH</name>
<keyword evidence="2 4" id="KW-1133">Transmembrane helix</keyword>
<feature type="transmembrane region" description="Helical" evidence="4">
    <location>
        <begin position="104"/>
        <end position="127"/>
    </location>
</feature>
<dbReference type="Proteomes" id="UP000644699">
    <property type="component" value="Unassembled WGS sequence"/>
</dbReference>
<evidence type="ECO:0000256" key="4">
    <source>
        <dbReference type="SAM" id="Phobius"/>
    </source>
</evidence>
<reference evidence="6" key="2">
    <citation type="submission" date="2020-09" db="EMBL/GenBank/DDBJ databases">
        <authorList>
            <person name="Sun Q."/>
            <person name="Zhou Y."/>
        </authorList>
    </citation>
    <scope>NUCLEOTIDE SEQUENCE</scope>
    <source>
        <strain evidence="6">CGMCC 1.15367</strain>
    </source>
</reference>
<feature type="transmembrane region" description="Helical" evidence="4">
    <location>
        <begin position="53"/>
        <end position="72"/>
    </location>
</feature>
<dbReference type="Gene3D" id="1.20.1250.20">
    <property type="entry name" value="MFS general substrate transporter like domains"/>
    <property type="match status" value="2"/>
</dbReference>
<organism evidence="6 7">
    <name type="scientific">Aureimonas endophytica</name>
    <dbReference type="NCBI Taxonomy" id="2027858"/>
    <lineage>
        <taxon>Bacteria</taxon>
        <taxon>Pseudomonadati</taxon>
        <taxon>Pseudomonadota</taxon>
        <taxon>Alphaproteobacteria</taxon>
        <taxon>Hyphomicrobiales</taxon>
        <taxon>Aurantimonadaceae</taxon>
        <taxon>Aureimonas</taxon>
    </lineage>
</organism>
<evidence type="ECO:0000256" key="3">
    <source>
        <dbReference type="ARBA" id="ARBA00023136"/>
    </source>
</evidence>
<gene>
    <name evidence="6" type="ORF">GCM10011390_38300</name>
</gene>
<dbReference type="PANTHER" id="PTHR11360:SF284">
    <property type="entry name" value="EG:103B4.3 PROTEIN-RELATED"/>
    <property type="match status" value="1"/>
</dbReference>